<evidence type="ECO:0000256" key="1">
    <source>
        <dbReference type="ARBA" id="ARBA00022741"/>
    </source>
</evidence>
<dbReference type="AlphaFoldDB" id="A0A011PX75"/>
<evidence type="ECO:0000259" key="3">
    <source>
        <dbReference type="Pfam" id="PF13614"/>
    </source>
</evidence>
<dbReference type="InterPro" id="IPR027417">
    <property type="entry name" value="P-loop_NTPase"/>
</dbReference>
<keyword evidence="2" id="KW-0067">ATP-binding</keyword>
<dbReference type="PANTHER" id="PTHR43384">
    <property type="entry name" value="SEPTUM SITE-DETERMINING PROTEIN MIND HOMOLOG, CHLOROPLASTIC-RELATED"/>
    <property type="match status" value="1"/>
</dbReference>
<feature type="domain" description="AAA" evidence="3">
    <location>
        <begin position="31"/>
        <end position="173"/>
    </location>
</feature>
<accession>A0A011PX75</accession>
<proteinExistence type="predicted"/>
<dbReference type="Pfam" id="PF13614">
    <property type="entry name" value="AAA_31"/>
    <property type="match status" value="1"/>
</dbReference>
<dbReference type="GO" id="GO:0051782">
    <property type="term" value="P:negative regulation of cell division"/>
    <property type="evidence" value="ECO:0007669"/>
    <property type="project" value="TreeGrafter"/>
</dbReference>
<dbReference type="GO" id="GO:0009898">
    <property type="term" value="C:cytoplasmic side of plasma membrane"/>
    <property type="evidence" value="ECO:0007669"/>
    <property type="project" value="TreeGrafter"/>
</dbReference>
<dbReference type="InterPro" id="IPR025669">
    <property type="entry name" value="AAA_dom"/>
</dbReference>
<dbReference type="EMBL" id="JEMX01000022">
    <property type="protein sequence ID" value="EXI81460.1"/>
    <property type="molecule type" value="Genomic_DNA"/>
</dbReference>
<gene>
    <name evidence="4" type="primary">ylxH_1</name>
    <name evidence="4" type="ORF">AW10_01193</name>
</gene>
<dbReference type="PATRIC" id="fig|1454003.3.peg.1225"/>
<dbReference type="SUPFAM" id="SSF52540">
    <property type="entry name" value="P-loop containing nucleoside triphosphate hydrolases"/>
    <property type="match status" value="1"/>
</dbReference>
<protein>
    <submittedName>
        <fullName evidence="4">Flagellum site-determining protein YlxH</fullName>
    </submittedName>
</protein>
<dbReference type="STRING" id="1454003.AW10_01193"/>
<dbReference type="Proteomes" id="UP000021816">
    <property type="component" value="Unassembled WGS sequence"/>
</dbReference>
<keyword evidence="1" id="KW-0547">Nucleotide-binding</keyword>
<reference evidence="4 5" key="1">
    <citation type="submission" date="2014-02" db="EMBL/GenBank/DDBJ databases">
        <title>Expanding our view of genomic diversity in Candidatus Accumulibacter clades.</title>
        <authorList>
            <person name="Skennerton C.T."/>
            <person name="Barr J.J."/>
            <person name="Slater F.R."/>
            <person name="Bond P.L."/>
            <person name="Tyson G.W."/>
        </authorList>
    </citation>
    <scope>NUCLEOTIDE SEQUENCE [LARGE SCALE GENOMIC DNA]</scope>
    <source>
        <strain evidence="5">BA-92</strain>
    </source>
</reference>
<evidence type="ECO:0000313" key="5">
    <source>
        <dbReference type="Proteomes" id="UP000021816"/>
    </source>
</evidence>
<name>A0A011PX75_9PROT</name>
<dbReference type="PANTHER" id="PTHR43384:SF4">
    <property type="entry name" value="CELLULOSE BIOSYNTHESIS PROTEIN BCSQ-RELATED"/>
    <property type="match status" value="1"/>
</dbReference>
<comment type="caution">
    <text evidence="4">The sequence shown here is derived from an EMBL/GenBank/DDBJ whole genome shotgun (WGS) entry which is preliminary data.</text>
</comment>
<evidence type="ECO:0000313" key="4">
    <source>
        <dbReference type="EMBL" id="EXI81460.1"/>
    </source>
</evidence>
<evidence type="ECO:0000256" key="2">
    <source>
        <dbReference type="ARBA" id="ARBA00022840"/>
    </source>
</evidence>
<sequence length="303" mass="32663">MSSLPEEVSVLNLRGDQAAGLRRLFSRPRLRIVSFAAGSVGVGKSLSVANLAACLARRGKEVLVVDENTDDSVAAYYGVLVRHDLQQVLRREKSLSEVILSVAPGVRVLPAAKVVTQLATLSVVEQRILLDSLGQIERPADVVLVDTSRDHPLGFSPLGLAAQDTVIVVSPNGASITDAYALIKKVSLGYARKHFRILVNKARTASDAQAVHDNLAEVAHSRQLARLDYAGYVPLDESLRQASRLCQPVAGLFPEAPSAQAYDKLVSELLSWPGGDADVRGLEHFVQQLLHLSQRIDPAAIYA</sequence>
<organism evidence="4 5">
    <name type="scientific">Candidatus Accumulibacter appositus</name>
    <dbReference type="NCBI Taxonomy" id="1454003"/>
    <lineage>
        <taxon>Bacteria</taxon>
        <taxon>Pseudomonadati</taxon>
        <taxon>Pseudomonadota</taxon>
        <taxon>Betaproteobacteria</taxon>
        <taxon>Candidatus Accumulibacter</taxon>
    </lineage>
</organism>
<dbReference type="InterPro" id="IPR050625">
    <property type="entry name" value="ParA/MinD_ATPase"/>
</dbReference>
<dbReference type="GO" id="GO:0005524">
    <property type="term" value="F:ATP binding"/>
    <property type="evidence" value="ECO:0007669"/>
    <property type="project" value="UniProtKB-KW"/>
</dbReference>
<dbReference type="GO" id="GO:0005829">
    <property type="term" value="C:cytosol"/>
    <property type="evidence" value="ECO:0007669"/>
    <property type="project" value="TreeGrafter"/>
</dbReference>
<dbReference type="Gene3D" id="3.40.50.300">
    <property type="entry name" value="P-loop containing nucleotide triphosphate hydrolases"/>
    <property type="match status" value="1"/>
</dbReference>
<dbReference type="GO" id="GO:0016887">
    <property type="term" value="F:ATP hydrolysis activity"/>
    <property type="evidence" value="ECO:0007669"/>
    <property type="project" value="TreeGrafter"/>
</dbReference>